<dbReference type="AlphaFoldDB" id="A0A7J9DLT8"/>
<sequence length="80" mass="9557">MEYDTKQINGGFRNYMRIKVLIDVRMPLKQRKRIMVSSSKQVYVKFKYEKLKLFCFLCGCLGHSDNFCPIRIREGGTSWR</sequence>
<keyword evidence="3" id="KW-1185">Reference proteome</keyword>
<evidence type="ECO:0000313" key="2">
    <source>
        <dbReference type="EMBL" id="MBA0761693.1"/>
    </source>
</evidence>
<dbReference type="EMBL" id="JABEZW010000003">
    <property type="protein sequence ID" value="MBA0761693.1"/>
    <property type="molecule type" value="Genomic_DNA"/>
</dbReference>
<feature type="domain" description="Zinc knuckle CX2CX4HX4C" evidence="1">
    <location>
        <begin position="22"/>
        <end position="69"/>
    </location>
</feature>
<comment type="caution">
    <text evidence="2">The sequence shown here is derived from an EMBL/GenBank/DDBJ whole genome shotgun (WGS) entry which is preliminary data.</text>
</comment>
<reference evidence="2 3" key="1">
    <citation type="journal article" date="2019" name="Genome Biol. Evol.">
        <title>Insights into the evolution of the New World diploid cottons (Gossypium, subgenus Houzingenia) based on genome sequencing.</title>
        <authorList>
            <person name="Grover C.E."/>
            <person name="Arick M.A. 2nd"/>
            <person name="Thrash A."/>
            <person name="Conover J.L."/>
            <person name="Sanders W.S."/>
            <person name="Peterson D.G."/>
            <person name="Frelichowski J.E."/>
            <person name="Scheffler J.A."/>
            <person name="Scheffler B.E."/>
            <person name="Wendel J.F."/>
        </authorList>
    </citation>
    <scope>NUCLEOTIDE SEQUENCE [LARGE SCALE GENOMIC DNA]</scope>
    <source>
        <strain evidence="2">8</strain>
        <tissue evidence="2">Leaf</tissue>
    </source>
</reference>
<dbReference type="PANTHER" id="PTHR31286">
    <property type="entry name" value="GLYCINE-RICH CELL WALL STRUCTURAL PROTEIN 1.8-LIKE"/>
    <property type="match status" value="1"/>
</dbReference>
<name>A0A7J9DLT8_9ROSI</name>
<dbReference type="InterPro" id="IPR040256">
    <property type="entry name" value="At4g02000-like"/>
</dbReference>
<evidence type="ECO:0000313" key="3">
    <source>
        <dbReference type="Proteomes" id="UP000593568"/>
    </source>
</evidence>
<dbReference type="Pfam" id="PF14392">
    <property type="entry name" value="zf-CCHC_4"/>
    <property type="match status" value="1"/>
</dbReference>
<dbReference type="PANTHER" id="PTHR31286:SF153">
    <property type="entry name" value="DUF4283 DOMAIN PROTEIN"/>
    <property type="match status" value="1"/>
</dbReference>
<accession>A0A7J9DLT8</accession>
<protein>
    <recommendedName>
        <fullName evidence="1">Zinc knuckle CX2CX4HX4C domain-containing protein</fullName>
    </recommendedName>
</protein>
<dbReference type="InterPro" id="IPR025836">
    <property type="entry name" value="Zn_knuckle_CX2CX4HX4C"/>
</dbReference>
<dbReference type="Proteomes" id="UP000593568">
    <property type="component" value="Unassembled WGS sequence"/>
</dbReference>
<gene>
    <name evidence="2" type="ORF">Gotri_024306</name>
</gene>
<organism evidence="2 3">
    <name type="scientific">Gossypium trilobum</name>
    <dbReference type="NCBI Taxonomy" id="34281"/>
    <lineage>
        <taxon>Eukaryota</taxon>
        <taxon>Viridiplantae</taxon>
        <taxon>Streptophyta</taxon>
        <taxon>Embryophyta</taxon>
        <taxon>Tracheophyta</taxon>
        <taxon>Spermatophyta</taxon>
        <taxon>Magnoliopsida</taxon>
        <taxon>eudicotyledons</taxon>
        <taxon>Gunneridae</taxon>
        <taxon>Pentapetalae</taxon>
        <taxon>rosids</taxon>
        <taxon>malvids</taxon>
        <taxon>Malvales</taxon>
        <taxon>Malvaceae</taxon>
        <taxon>Malvoideae</taxon>
        <taxon>Gossypium</taxon>
    </lineage>
</organism>
<evidence type="ECO:0000259" key="1">
    <source>
        <dbReference type="Pfam" id="PF14392"/>
    </source>
</evidence>
<proteinExistence type="predicted"/>